<evidence type="ECO:0000313" key="2">
    <source>
        <dbReference type="Proteomes" id="UP000037035"/>
    </source>
</evidence>
<proteinExistence type="predicted"/>
<reference evidence="1 2" key="1">
    <citation type="submission" date="2015-08" db="EMBL/GenBank/DDBJ databases">
        <title>Next Generation Sequencing and Analysis of the Genome of Puccinia sorghi L Schw, the Causal Agent of Maize Common Rust.</title>
        <authorList>
            <person name="Rochi L."/>
            <person name="Burguener G."/>
            <person name="Darino M."/>
            <person name="Turjanski A."/>
            <person name="Kreff E."/>
            <person name="Dieguez M.J."/>
            <person name="Sacco F."/>
        </authorList>
    </citation>
    <scope>NUCLEOTIDE SEQUENCE [LARGE SCALE GENOMIC DNA]</scope>
    <source>
        <strain evidence="1 2">RO10H11247</strain>
    </source>
</reference>
<protein>
    <submittedName>
        <fullName evidence="1">Uncharacterized protein</fullName>
    </submittedName>
</protein>
<sequence>MFHFLFQEIHKPIILVLNPLDSLGNNQVNPIIFLLDYWLATMQRQADIVVTRHKQK</sequence>
<dbReference type="AlphaFoldDB" id="A0A0L6UER9"/>
<dbReference type="Proteomes" id="UP000037035">
    <property type="component" value="Unassembled WGS sequence"/>
</dbReference>
<dbReference type="EMBL" id="LAVV01012117">
    <property type="protein sequence ID" value="KNZ47006.1"/>
    <property type="molecule type" value="Genomic_DNA"/>
</dbReference>
<organism evidence="1 2">
    <name type="scientific">Puccinia sorghi</name>
    <dbReference type="NCBI Taxonomy" id="27349"/>
    <lineage>
        <taxon>Eukaryota</taxon>
        <taxon>Fungi</taxon>
        <taxon>Dikarya</taxon>
        <taxon>Basidiomycota</taxon>
        <taxon>Pucciniomycotina</taxon>
        <taxon>Pucciniomycetes</taxon>
        <taxon>Pucciniales</taxon>
        <taxon>Pucciniaceae</taxon>
        <taxon>Puccinia</taxon>
    </lineage>
</organism>
<gene>
    <name evidence="1" type="ORF">VP01_675g9</name>
</gene>
<name>A0A0L6UER9_9BASI</name>
<evidence type="ECO:0000313" key="1">
    <source>
        <dbReference type="EMBL" id="KNZ47006.1"/>
    </source>
</evidence>
<accession>A0A0L6UER9</accession>
<dbReference type="VEuPathDB" id="FungiDB:VP01_675g9"/>
<comment type="caution">
    <text evidence="1">The sequence shown here is derived from an EMBL/GenBank/DDBJ whole genome shotgun (WGS) entry which is preliminary data.</text>
</comment>
<keyword evidence="2" id="KW-1185">Reference proteome</keyword>